<evidence type="ECO:0000313" key="3">
    <source>
        <dbReference type="EMBL" id="OQA54726.1"/>
    </source>
</evidence>
<dbReference type="AlphaFoldDB" id="A0A1V5SJK0"/>
<dbReference type="PANTHER" id="PTHR43048">
    <property type="entry name" value="METHYLMALONYL-COA EPIMERASE"/>
    <property type="match status" value="1"/>
</dbReference>
<dbReference type="PANTHER" id="PTHR43048:SF3">
    <property type="entry name" value="METHYLMALONYL-COA EPIMERASE, MITOCHONDRIAL"/>
    <property type="match status" value="1"/>
</dbReference>
<proteinExistence type="predicted"/>
<accession>A0A1V5SJK0</accession>
<dbReference type="Gene3D" id="3.10.180.10">
    <property type="entry name" value="2,3-Dihydroxybiphenyl 1,2-Dioxygenase, domain 1"/>
    <property type="match status" value="1"/>
</dbReference>
<dbReference type="EMBL" id="MWBQ01000199">
    <property type="protein sequence ID" value="OQA54726.1"/>
    <property type="molecule type" value="Genomic_DNA"/>
</dbReference>
<gene>
    <name evidence="3" type="ORF">BWY41_01930</name>
</gene>
<dbReference type="PROSITE" id="PS51819">
    <property type="entry name" value="VOC"/>
    <property type="match status" value="1"/>
</dbReference>
<dbReference type="SUPFAM" id="SSF54593">
    <property type="entry name" value="Glyoxalase/Bleomycin resistance protein/Dihydroxybiphenyl dioxygenase"/>
    <property type="match status" value="1"/>
</dbReference>
<dbReference type="GO" id="GO:0004493">
    <property type="term" value="F:methylmalonyl-CoA epimerase activity"/>
    <property type="evidence" value="ECO:0007669"/>
    <property type="project" value="TreeGrafter"/>
</dbReference>
<evidence type="ECO:0000256" key="1">
    <source>
        <dbReference type="ARBA" id="ARBA00022723"/>
    </source>
</evidence>
<organism evidence="3">
    <name type="scientific">Candidatus Atribacter allofermentans</name>
    <dbReference type="NCBI Taxonomy" id="1852833"/>
    <lineage>
        <taxon>Bacteria</taxon>
        <taxon>Pseudomonadati</taxon>
        <taxon>Atribacterota</taxon>
        <taxon>Atribacteria</taxon>
        <taxon>Atribacterales</taxon>
        <taxon>Atribacteraceae</taxon>
        <taxon>Atribacter</taxon>
    </lineage>
</organism>
<name>A0A1V5SJK0_9BACT</name>
<dbReference type="Proteomes" id="UP000485569">
    <property type="component" value="Unassembled WGS sequence"/>
</dbReference>
<keyword evidence="1" id="KW-0479">Metal-binding</keyword>
<protein>
    <recommendedName>
        <fullName evidence="2">VOC domain-containing protein</fullName>
    </recommendedName>
</protein>
<reference evidence="3" key="1">
    <citation type="submission" date="2017-02" db="EMBL/GenBank/DDBJ databases">
        <title>Delving into the versatile metabolic prowess of the omnipresent phylum Bacteroidetes.</title>
        <authorList>
            <person name="Nobu M.K."/>
            <person name="Mei R."/>
            <person name="Narihiro T."/>
            <person name="Kuroda K."/>
            <person name="Liu W.-T."/>
        </authorList>
    </citation>
    <scope>NUCLEOTIDE SEQUENCE</scope>
    <source>
        <strain evidence="3">ADurb.Bin276</strain>
    </source>
</reference>
<sequence>MKDGDVIQVAHVVNDLDAAMKYFWETFHIGPWDIYTFGPPDVRDSMVRGKPSDHKYLLAVTWAGSIQIELMQPLTGRSVYDEFLEKKGEGLHHIKLYYEDCQKALEEFKKKGVEVIQSGKFDEDEFYYLDTEASLGTIYEIGNNGKIREPERRYPEI</sequence>
<evidence type="ECO:0000259" key="2">
    <source>
        <dbReference type="PROSITE" id="PS51819"/>
    </source>
</evidence>
<dbReference type="GO" id="GO:0046872">
    <property type="term" value="F:metal ion binding"/>
    <property type="evidence" value="ECO:0007669"/>
    <property type="project" value="UniProtKB-KW"/>
</dbReference>
<dbReference type="InterPro" id="IPR051785">
    <property type="entry name" value="MMCE/EMCE_epimerase"/>
</dbReference>
<dbReference type="GO" id="GO:0046491">
    <property type="term" value="P:L-methylmalonyl-CoA metabolic process"/>
    <property type="evidence" value="ECO:0007669"/>
    <property type="project" value="TreeGrafter"/>
</dbReference>
<dbReference type="InterPro" id="IPR037523">
    <property type="entry name" value="VOC_core"/>
</dbReference>
<dbReference type="Pfam" id="PF13669">
    <property type="entry name" value="Glyoxalase_4"/>
    <property type="match status" value="1"/>
</dbReference>
<comment type="caution">
    <text evidence="3">The sequence shown here is derived from an EMBL/GenBank/DDBJ whole genome shotgun (WGS) entry which is preliminary data.</text>
</comment>
<feature type="domain" description="VOC" evidence="2">
    <location>
        <begin position="5"/>
        <end position="144"/>
    </location>
</feature>
<dbReference type="InterPro" id="IPR029068">
    <property type="entry name" value="Glyas_Bleomycin-R_OHBP_Dase"/>
</dbReference>